<keyword evidence="3" id="KW-0963">Cytoplasm</keyword>
<evidence type="ECO:0000313" key="5">
    <source>
        <dbReference type="Proteomes" id="UP000308430"/>
    </source>
</evidence>
<evidence type="ECO:0000256" key="1">
    <source>
        <dbReference type="ARBA" id="ARBA00007177"/>
    </source>
</evidence>
<comment type="subcellular location">
    <subcellularLocation>
        <location evidence="3">Cytoplasm</location>
    </subcellularLocation>
</comment>
<comment type="function">
    <text evidence="3">Required for maturation of urease via the functional incorporation of the urease nickel metallocenter.</text>
</comment>
<dbReference type="GO" id="GO:0005737">
    <property type="term" value="C:cytoplasm"/>
    <property type="evidence" value="ECO:0007669"/>
    <property type="project" value="UniProtKB-SubCell"/>
</dbReference>
<dbReference type="PANTHER" id="PTHR33643">
    <property type="entry name" value="UREASE ACCESSORY PROTEIN D"/>
    <property type="match status" value="1"/>
</dbReference>
<comment type="caution">
    <text evidence="4">The sequence shown here is derived from an EMBL/GenBank/DDBJ whole genome shotgun (WGS) entry which is preliminary data.</text>
</comment>
<dbReference type="InterPro" id="IPR002669">
    <property type="entry name" value="UreD"/>
</dbReference>
<dbReference type="RefSeq" id="WP_136347518.1">
    <property type="nucleotide sequence ID" value="NZ_SSOC01000002.1"/>
</dbReference>
<gene>
    <name evidence="3" type="primary">ureD</name>
    <name evidence="4" type="ORF">E6C76_07030</name>
</gene>
<keyword evidence="3" id="KW-0996">Nickel insertion</keyword>
<organism evidence="4 5">
    <name type="scientific">Pseudothauera nasutitermitis</name>
    <dbReference type="NCBI Taxonomy" id="2565930"/>
    <lineage>
        <taxon>Bacteria</taxon>
        <taxon>Pseudomonadati</taxon>
        <taxon>Pseudomonadota</taxon>
        <taxon>Betaproteobacteria</taxon>
        <taxon>Rhodocyclales</taxon>
        <taxon>Zoogloeaceae</taxon>
        <taxon>Pseudothauera</taxon>
    </lineage>
</organism>
<dbReference type="PANTHER" id="PTHR33643:SF1">
    <property type="entry name" value="UREASE ACCESSORY PROTEIN D"/>
    <property type="match status" value="1"/>
</dbReference>
<protein>
    <recommendedName>
        <fullName evidence="3">Urease accessory protein UreD</fullName>
    </recommendedName>
</protein>
<dbReference type="OrthoDB" id="9798842at2"/>
<evidence type="ECO:0000256" key="2">
    <source>
        <dbReference type="ARBA" id="ARBA00023186"/>
    </source>
</evidence>
<evidence type="ECO:0000256" key="3">
    <source>
        <dbReference type="HAMAP-Rule" id="MF_01384"/>
    </source>
</evidence>
<dbReference type="Proteomes" id="UP000308430">
    <property type="component" value="Unassembled WGS sequence"/>
</dbReference>
<dbReference type="GO" id="GO:0016151">
    <property type="term" value="F:nickel cation binding"/>
    <property type="evidence" value="ECO:0007669"/>
    <property type="project" value="UniProtKB-UniRule"/>
</dbReference>
<comment type="similarity">
    <text evidence="1 3">Belongs to the UreD family.</text>
</comment>
<dbReference type="HAMAP" id="MF_01384">
    <property type="entry name" value="UreD"/>
    <property type="match status" value="1"/>
</dbReference>
<comment type="subunit">
    <text evidence="3">UreD, UreF and UreG form a complex that acts as a GTP-hydrolysis-dependent molecular chaperone, activating the urease apoprotein by helping to assemble the nickel containing metallocenter of UreC. The UreE protein probably delivers the nickel.</text>
</comment>
<keyword evidence="5" id="KW-1185">Reference proteome</keyword>
<proteinExistence type="inferred from homology"/>
<dbReference type="EMBL" id="SSOC01000002">
    <property type="protein sequence ID" value="THF66577.1"/>
    <property type="molecule type" value="Genomic_DNA"/>
</dbReference>
<sequence>MNAVTERPDLLAQPASVPPRTGWRAELALEYRRHGARTVLAGRRHCGPLVVQRPLYPEGGEVCHTILVHPPAGIVGGDQLHFHATLGEGTHALLTTPGAGKWYRSAGGGIAPGRFIQHLRVASGAVCEWLPQESIVYDGALGEQSLCVELAGDACFIGLEMLCLGRIASGERFTRGALTLATRITRDGHPLWLEAGRIEGGGALLDSPAGLAGQPVVGTLLAASPRVDGALLAACRAVSPPAGEGGVTLLPGLLVARWLGARAEAGQHWLRALWRELRPALGGRAAIPPRIWNT</sequence>
<keyword evidence="2 3" id="KW-0143">Chaperone</keyword>
<name>A0A4S4B6I9_9RHOO</name>
<dbReference type="Pfam" id="PF01774">
    <property type="entry name" value="UreD"/>
    <property type="match status" value="1"/>
</dbReference>
<evidence type="ECO:0000313" key="4">
    <source>
        <dbReference type="EMBL" id="THF66577.1"/>
    </source>
</evidence>
<reference evidence="4 5" key="1">
    <citation type="submission" date="2019-04" db="EMBL/GenBank/DDBJ databases">
        <title>Azoarcus nasutitermitis sp. nov. isolated from termite nest.</title>
        <authorList>
            <person name="Lin S.-Y."/>
            <person name="Hameed A."/>
            <person name="Hsu Y.-H."/>
            <person name="Young C.-C."/>
        </authorList>
    </citation>
    <scope>NUCLEOTIDE SEQUENCE [LARGE SCALE GENOMIC DNA]</scope>
    <source>
        <strain evidence="4 5">CC-YHH838</strain>
    </source>
</reference>
<dbReference type="AlphaFoldDB" id="A0A4S4B6I9"/>
<accession>A0A4S4B6I9</accession>